<dbReference type="UniPathway" id="UPA00378"/>
<dbReference type="GO" id="GO:0005789">
    <property type="term" value="C:endoplasmic reticulum membrane"/>
    <property type="evidence" value="ECO:0000318"/>
    <property type="project" value="GO_Central"/>
</dbReference>
<keyword evidence="6 10" id="KW-0812">Transmembrane</keyword>
<comment type="subcellular location">
    <subcellularLocation>
        <location evidence="1 10">Endoplasmic reticulum membrane</location>
        <topology evidence="1 10">Multi-pass membrane protein</topology>
    </subcellularLocation>
</comment>
<dbReference type="VEuPathDB" id="AmoebaDB:DICPUDRAFT_96848"/>
<feature type="transmembrane region" description="Helical" evidence="10">
    <location>
        <begin position="241"/>
        <end position="261"/>
    </location>
</feature>
<feature type="transmembrane region" description="Helical" evidence="10">
    <location>
        <begin position="143"/>
        <end position="160"/>
    </location>
</feature>
<evidence type="ECO:0000256" key="4">
    <source>
        <dbReference type="ARBA" id="ARBA00022676"/>
    </source>
</evidence>
<evidence type="ECO:0000313" key="12">
    <source>
        <dbReference type="Proteomes" id="UP000001064"/>
    </source>
</evidence>
<dbReference type="STRING" id="5786.F0ZBQ5"/>
<evidence type="ECO:0000313" key="11">
    <source>
        <dbReference type="EMBL" id="EGC38660.1"/>
    </source>
</evidence>
<keyword evidence="7 10" id="KW-0256">Endoplasmic reticulum</keyword>
<feature type="transmembrane region" description="Helical" evidence="10">
    <location>
        <begin position="204"/>
        <end position="234"/>
    </location>
</feature>
<evidence type="ECO:0000256" key="2">
    <source>
        <dbReference type="ARBA" id="ARBA00004922"/>
    </source>
</evidence>
<dbReference type="GeneID" id="10506862"/>
<feature type="transmembrane region" description="Helical" evidence="10">
    <location>
        <begin position="31"/>
        <end position="49"/>
    </location>
</feature>
<organism evidence="11 12">
    <name type="scientific">Dictyostelium purpureum</name>
    <name type="common">Slime mold</name>
    <dbReference type="NCBI Taxonomy" id="5786"/>
    <lineage>
        <taxon>Eukaryota</taxon>
        <taxon>Amoebozoa</taxon>
        <taxon>Evosea</taxon>
        <taxon>Eumycetozoa</taxon>
        <taxon>Dictyostelia</taxon>
        <taxon>Dictyosteliales</taxon>
        <taxon>Dictyosteliaceae</taxon>
        <taxon>Dictyostelium</taxon>
    </lineage>
</organism>
<feature type="transmembrane region" description="Helical" evidence="10">
    <location>
        <begin position="111"/>
        <end position="131"/>
    </location>
</feature>
<dbReference type="PANTHER" id="PTHR22760">
    <property type="entry name" value="GLYCOSYLTRANSFERASE"/>
    <property type="match status" value="1"/>
</dbReference>
<accession>F0ZBQ5</accession>
<dbReference type="OrthoDB" id="497541at2759"/>
<feature type="transmembrane region" description="Helical" evidence="10">
    <location>
        <begin position="362"/>
        <end position="382"/>
    </location>
</feature>
<dbReference type="OMA" id="PRDMHAK"/>
<dbReference type="Pfam" id="PF03901">
    <property type="entry name" value="Glyco_transf_22"/>
    <property type="match status" value="1"/>
</dbReference>
<dbReference type="EC" id="2.4.1.-" evidence="10"/>
<dbReference type="GO" id="GO:0006488">
    <property type="term" value="P:dolichol-linked oligosaccharide biosynthetic process"/>
    <property type="evidence" value="ECO:0007669"/>
    <property type="project" value="EnsemblProtists"/>
</dbReference>
<feature type="transmembrane region" description="Helical" evidence="10">
    <location>
        <begin position="267"/>
        <end position="286"/>
    </location>
</feature>
<dbReference type="EMBL" id="GL870972">
    <property type="protein sequence ID" value="EGC38660.1"/>
    <property type="molecule type" value="Genomic_DNA"/>
</dbReference>
<dbReference type="PANTHER" id="PTHR22760:SF2">
    <property type="entry name" value="ALPHA-1,2-MANNOSYLTRANSFERASE ALG9"/>
    <property type="match status" value="1"/>
</dbReference>
<evidence type="ECO:0000256" key="10">
    <source>
        <dbReference type="RuleBase" id="RU363075"/>
    </source>
</evidence>
<protein>
    <recommendedName>
        <fullName evidence="10">Mannosyltransferase</fullName>
        <ecNumber evidence="10">2.4.1.-</ecNumber>
    </recommendedName>
</protein>
<evidence type="ECO:0000256" key="6">
    <source>
        <dbReference type="ARBA" id="ARBA00022692"/>
    </source>
</evidence>
<dbReference type="AlphaFoldDB" id="F0ZBQ5"/>
<dbReference type="GO" id="GO:0000026">
    <property type="term" value="F:alpha-1,2-mannosyltransferase activity"/>
    <property type="evidence" value="ECO:0000318"/>
    <property type="project" value="GO_Central"/>
</dbReference>
<evidence type="ECO:0000256" key="7">
    <source>
        <dbReference type="ARBA" id="ARBA00022824"/>
    </source>
</evidence>
<evidence type="ECO:0000256" key="8">
    <source>
        <dbReference type="ARBA" id="ARBA00022989"/>
    </source>
</evidence>
<proteinExistence type="inferred from homology"/>
<dbReference type="InterPro" id="IPR005599">
    <property type="entry name" value="GPI_mannosylTrfase"/>
</dbReference>
<comment type="pathway">
    <text evidence="2">Protein modification; protein glycosylation.</text>
</comment>
<dbReference type="KEGG" id="dpp:DICPUDRAFT_96848"/>
<evidence type="ECO:0000256" key="1">
    <source>
        <dbReference type="ARBA" id="ARBA00004477"/>
    </source>
</evidence>
<evidence type="ECO:0000256" key="9">
    <source>
        <dbReference type="ARBA" id="ARBA00023136"/>
    </source>
</evidence>
<dbReference type="Proteomes" id="UP000001064">
    <property type="component" value="Unassembled WGS sequence"/>
</dbReference>
<dbReference type="RefSeq" id="XP_003284853.1">
    <property type="nucleotide sequence ID" value="XM_003284805.1"/>
</dbReference>
<keyword evidence="4 10" id="KW-0328">Glycosyltransferase</keyword>
<sequence length="629" mass="73092">MGKVKNNKNQHVSNDDDGVVRNKRIDDSYHTTFLVFILFFISSTLSANYNRILDCDEYMNYWEPTHYLMYNKGLQTWEYSPTYSLRSYAYLLIHSSIGKLLTPLSNGNKIILFYLIKVAIGFFTSVSQTIFYRGVKNMFGKEISLYTMIFMLFSPAFFLSGSNFLPTSFSMITFMAAYGFWMLYQSSSTPLSGLSPKYSSKEAIYSVFLSATSVFLGWPFVIVLIVPIALNLIIKNGFFKVLIWALIPVLLVFVPMVLIDYQYYGKWVIAILNIIAYNFTSSHSGGSQLYGIEHWSFYFINAFVNFNIVFLLSLFTIPTIIIFRKWSGSLKNLTLLSIIYTICPYYIWFGFMSYLPHKEERFLFVIYPFICLAGSITFYTVLNVLNLMISYLKNDGAHKKNDDIKQVEQQHYNINIYYGLINLIKYLFIFVFITLSVSRIYSTYVNYTAPFNAFTFLNNEILMNGDVSNPKFPRHLLKNGDNEIKVCVGKEWHRYPSNFFLPNDKGNVTFTLKFIESDFKGHLPKPFSTLSNGTAIVPTNMNDQNKQEFDRYIKPSECSFIVDFDTPNQNEEHYVDDIENWKAVYSTPFLDAGSSKSSLYRAFWVPKKSAENNKYYDYYILEKRDTTLL</sequence>
<feature type="transmembrane region" description="Helical" evidence="10">
    <location>
        <begin position="416"/>
        <end position="437"/>
    </location>
</feature>
<dbReference type="InParanoid" id="F0ZBQ5"/>
<feature type="transmembrane region" description="Helical" evidence="10">
    <location>
        <begin position="335"/>
        <end position="355"/>
    </location>
</feature>
<keyword evidence="5" id="KW-0808">Transferase</keyword>
<evidence type="ECO:0000256" key="5">
    <source>
        <dbReference type="ARBA" id="ARBA00022679"/>
    </source>
</evidence>
<feature type="transmembrane region" description="Helical" evidence="10">
    <location>
        <begin position="298"/>
        <end position="323"/>
    </location>
</feature>
<evidence type="ECO:0000256" key="3">
    <source>
        <dbReference type="ARBA" id="ARBA00007063"/>
    </source>
</evidence>
<keyword evidence="8 10" id="KW-1133">Transmembrane helix</keyword>
<dbReference type="GO" id="GO:0006487">
    <property type="term" value="P:protein N-linked glycosylation"/>
    <property type="evidence" value="ECO:0000318"/>
    <property type="project" value="GO_Central"/>
</dbReference>
<keyword evidence="12" id="KW-1185">Reference proteome</keyword>
<reference evidence="12" key="1">
    <citation type="journal article" date="2011" name="Genome Biol.">
        <title>Comparative genomics of the social amoebae Dictyostelium discoideum and Dictyostelium purpureum.</title>
        <authorList>
            <consortium name="US DOE Joint Genome Institute (JGI-PGF)"/>
            <person name="Sucgang R."/>
            <person name="Kuo A."/>
            <person name="Tian X."/>
            <person name="Salerno W."/>
            <person name="Parikh A."/>
            <person name="Feasley C.L."/>
            <person name="Dalin E."/>
            <person name="Tu H."/>
            <person name="Huang E."/>
            <person name="Barry K."/>
            <person name="Lindquist E."/>
            <person name="Shapiro H."/>
            <person name="Bruce D."/>
            <person name="Schmutz J."/>
            <person name="Salamov A."/>
            <person name="Fey P."/>
            <person name="Gaudet P."/>
            <person name="Anjard C."/>
            <person name="Babu M.M."/>
            <person name="Basu S."/>
            <person name="Bushmanova Y."/>
            <person name="van der Wel H."/>
            <person name="Katoh-Kurasawa M."/>
            <person name="Dinh C."/>
            <person name="Coutinho P.M."/>
            <person name="Saito T."/>
            <person name="Elias M."/>
            <person name="Schaap P."/>
            <person name="Kay R.R."/>
            <person name="Henrissat B."/>
            <person name="Eichinger L."/>
            <person name="Rivero F."/>
            <person name="Putnam N.H."/>
            <person name="West C.M."/>
            <person name="Loomis W.F."/>
            <person name="Chisholm R.L."/>
            <person name="Shaulsky G."/>
            <person name="Strassmann J.E."/>
            <person name="Queller D.C."/>
            <person name="Kuspa A."/>
            <person name="Grigoriev I.V."/>
        </authorList>
    </citation>
    <scope>NUCLEOTIDE SEQUENCE [LARGE SCALE GENOMIC DNA]</scope>
    <source>
        <strain evidence="12">QSDP1</strain>
    </source>
</reference>
<gene>
    <name evidence="11" type="ORF">DICPUDRAFT_96848</name>
</gene>
<dbReference type="eggNOG" id="KOG2515">
    <property type="taxonomic scope" value="Eukaryota"/>
</dbReference>
<name>F0ZBQ5_DICPU</name>
<keyword evidence="9 10" id="KW-0472">Membrane</keyword>
<comment type="similarity">
    <text evidence="3 10">Belongs to the glycosyltransferase 22 family.</text>
</comment>
<dbReference type="FunCoup" id="F0ZBQ5">
    <property type="interactions" value="967"/>
</dbReference>